<dbReference type="AlphaFoldDB" id="A0A0A1UD53"/>
<dbReference type="VEuPathDB" id="AmoebaDB:EIN_207370"/>
<dbReference type="KEGG" id="eiv:EIN_207370"/>
<dbReference type="GeneID" id="14890646"/>
<feature type="compositionally biased region" description="Polar residues" evidence="1">
    <location>
        <begin position="88"/>
        <end position="106"/>
    </location>
</feature>
<evidence type="ECO:0000313" key="3">
    <source>
        <dbReference type="Proteomes" id="UP000014680"/>
    </source>
</evidence>
<keyword evidence="3" id="KW-1185">Reference proteome</keyword>
<feature type="compositionally biased region" description="Basic and acidic residues" evidence="1">
    <location>
        <begin position="112"/>
        <end position="126"/>
    </location>
</feature>
<sequence>MSEKIDEPERVDTPFTEAIKTQKDTEALIAQLKSTITQLERVEQLEKSLGIFSDTDVDKSESSENEPALRITFVNSFTNSDESEKSAESQVSTQKSAETNLKVTNSFRKRPHGNEDFEARRDCKND</sequence>
<dbReference type="RefSeq" id="XP_004258451.1">
    <property type="nucleotide sequence ID" value="XM_004258403.1"/>
</dbReference>
<reference evidence="2 3" key="1">
    <citation type="submission" date="2012-10" db="EMBL/GenBank/DDBJ databases">
        <authorList>
            <person name="Zafar N."/>
            <person name="Inman J."/>
            <person name="Hall N."/>
            <person name="Lorenzi H."/>
            <person name="Caler E."/>
        </authorList>
    </citation>
    <scope>NUCLEOTIDE SEQUENCE [LARGE SCALE GENOMIC DNA]</scope>
    <source>
        <strain evidence="2 3">IP1</strain>
    </source>
</reference>
<evidence type="ECO:0000256" key="1">
    <source>
        <dbReference type="SAM" id="MobiDB-lite"/>
    </source>
</evidence>
<name>A0A0A1UD53_ENTIV</name>
<feature type="region of interest" description="Disordered" evidence="1">
    <location>
        <begin position="79"/>
        <end position="126"/>
    </location>
</feature>
<dbReference type="Proteomes" id="UP000014680">
    <property type="component" value="Unassembled WGS sequence"/>
</dbReference>
<gene>
    <name evidence="2" type="ORF">EIN_207370</name>
</gene>
<accession>A0A0A1UD53</accession>
<proteinExistence type="predicted"/>
<evidence type="ECO:0000313" key="2">
    <source>
        <dbReference type="EMBL" id="ELP91680.1"/>
    </source>
</evidence>
<organism evidence="2 3">
    <name type="scientific">Entamoeba invadens IP1</name>
    <dbReference type="NCBI Taxonomy" id="370355"/>
    <lineage>
        <taxon>Eukaryota</taxon>
        <taxon>Amoebozoa</taxon>
        <taxon>Evosea</taxon>
        <taxon>Archamoebae</taxon>
        <taxon>Mastigamoebida</taxon>
        <taxon>Entamoebidae</taxon>
        <taxon>Entamoeba</taxon>
    </lineage>
</organism>
<dbReference type="EMBL" id="KB206455">
    <property type="protein sequence ID" value="ELP91680.1"/>
    <property type="molecule type" value="Genomic_DNA"/>
</dbReference>
<protein>
    <submittedName>
        <fullName evidence="2">Uncharacterized protein</fullName>
    </submittedName>
</protein>